<evidence type="ECO:0000313" key="23">
    <source>
        <dbReference type="EMBL" id="CAE6697855.1"/>
    </source>
</evidence>
<evidence type="ECO:0000256" key="20">
    <source>
        <dbReference type="ARBA" id="ARBA00049902"/>
    </source>
</evidence>
<keyword evidence="4" id="KW-0132">Cell division</keyword>
<dbReference type="InterPro" id="IPR018365">
    <property type="entry name" value="Cell_cycle_FtsW-rel_CS"/>
</dbReference>
<dbReference type="InterPro" id="IPR013437">
    <property type="entry name" value="FtsW"/>
</dbReference>
<dbReference type="InterPro" id="IPR001182">
    <property type="entry name" value="FtsW/RodA"/>
</dbReference>
<dbReference type="PANTHER" id="PTHR30474:SF2">
    <property type="entry name" value="PEPTIDOGLYCAN GLYCOSYLTRANSFERASE FTSW-RELATED"/>
    <property type="match status" value="1"/>
</dbReference>
<dbReference type="EC" id="2.4.99.28" evidence="19"/>
<feature type="transmembrane region" description="Helical" evidence="22">
    <location>
        <begin position="360"/>
        <end position="378"/>
    </location>
</feature>
<dbReference type="PROSITE" id="PS00428">
    <property type="entry name" value="FTSW_RODA_SPOVE"/>
    <property type="match status" value="1"/>
</dbReference>
<comment type="subcellular location">
    <subcellularLocation>
        <location evidence="1">Cell membrane</location>
        <topology evidence="1">Multi-pass membrane protein</topology>
    </subcellularLocation>
</comment>
<evidence type="ECO:0000313" key="24">
    <source>
        <dbReference type="Proteomes" id="UP000675880"/>
    </source>
</evidence>
<feature type="transmembrane region" description="Helical" evidence="22">
    <location>
        <begin position="68"/>
        <end position="86"/>
    </location>
</feature>
<accession>A0ABM8QHL7</accession>
<feature type="transmembrane region" description="Helical" evidence="22">
    <location>
        <begin position="184"/>
        <end position="201"/>
    </location>
</feature>
<feature type="transmembrane region" description="Helical" evidence="22">
    <location>
        <begin position="93"/>
        <end position="112"/>
    </location>
</feature>
<proteinExistence type="inferred from homology"/>
<feature type="transmembrane region" description="Helical" evidence="22">
    <location>
        <begin position="291"/>
        <end position="313"/>
    </location>
</feature>
<feature type="compositionally biased region" description="Basic and acidic residues" evidence="21">
    <location>
        <begin position="381"/>
        <end position="392"/>
    </location>
</feature>
<evidence type="ECO:0000256" key="13">
    <source>
        <dbReference type="ARBA" id="ARBA00023316"/>
    </source>
</evidence>
<evidence type="ECO:0000256" key="10">
    <source>
        <dbReference type="ARBA" id="ARBA00022989"/>
    </source>
</evidence>
<keyword evidence="8" id="KW-0133">Cell shape</keyword>
<dbReference type="EMBL" id="CAJNBJ010000001">
    <property type="protein sequence ID" value="CAE6697855.1"/>
    <property type="molecule type" value="Genomic_DNA"/>
</dbReference>
<evidence type="ECO:0000256" key="21">
    <source>
        <dbReference type="SAM" id="MobiDB-lite"/>
    </source>
</evidence>
<evidence type="ECO:0000256" key="4">
    <source>
        <dbReference type="ARBA" id="ARBA00022618"/>
    </source>
</evidence>
<comment type="catalytic activity">
    <reaction evidence="20">
        <text>[GlcNAc-(1-&gt;4)-Mur2Ac(oyl-L-Ala-gamma-D-Glu-L-Lys-D-Ala-D-Ala)](n)-di-trans,octa-cis-undecaprenyl diphosphate + beta-D-GlcNAc-(1-&gt;4)-Mur2Ac(oyl-L-Ala-gamma-D-Glu-L-Lys-D-Ala-D-Ala)-di-trans,octa-cis-undecaprenyl diphosphate = [GlcNAc-(1-&gt;4)-Mur2Ac(oyl-L-Ala-gamma-D-Glu-L-Lys-D-Ala-D-Ala)](n+1)-di-trans,octa-cis-undecaprenyl diphosphate + di-trans,octa-cis-undecaprenyl diphosphate + H(+)</text>
        <dbReference type="Rhea" id="RHEA:23708"/>
        <dbReference type="Rhea" id="RHEA-COMP:9602"/>
        <dbReference type="Rhea" id="RHEA-COMP:9603"/>
        <dbReference type="ChEBI" id="CHEBI:15378"/>
        <dbReference type="ChEBI" id="CHEBI:58405"/>
        <dbReference type="ChEBI" id="CHEBI:60033"/>
        <dbReference type="ChEBI" id="CHEBI:78435"/>
        <dbReference type="EC" id="2.4.99.28"/>
    </reaction>
</comment>
<keyword evidence="9" id="KW-0573">Peptidoglycan synthesis</keyword>
<feature type="transmembrane region" description="Helical" evidence="22">
    <location>
        <begin position="29"/>
        <end position="48"/>
    </location>
</feature>
<comment type="similarity">
    <text evidence="16">Belongs to the SEDS family. FtsW subfamily.</text>
</comment>
<evidence type="ECO:0000256" key="8">
    <source>
        <dbReference type="ARBA" id="ARBA00022960"/>
    </source>
</evidence>
<evidence type="ECO:0000256" key="19">
    <source>
        <dbReference type="ARBA" id="ARBA00044770"/>
    </source>
</evidence>
<sequence>MAQPALGTLTLPWSISGQRGSKRVPVDPALLAMTLVLTLIGVVMVFSASAVVAGNRFHDPWYFLKRQVAWLVVGLLVMHVISRIDYRIWKKLAIPLLCGATLLLVLVLIPSLGNVAKGARRWLHLGPINIQPAEVAKFVAVIYAAAYLTKKQDQITQFARGLLPPLIVIGLLSGLVLLEPDLGTVVVMGLVVVTLLFLAGARIKHLAILSLCALTGVAALILTSSYRWKRFLMFLDPTKDPSGAGFQITQSFLAFGSGGPFGVGLGEGKQKLFFLPEAHTDFVLALVGEELGLLGTVTIVLLFGLFVVKGFQVAGRARHPFGRHLAMGITMLIGMQALVNAGVVTGLLPTKGLTLPFVSYGGSSLVANLFGVGILLSISRDRQGGKDGEPPRAARKRGVVTE</sequence>
<feature type="transmembrane region" description="Helical" evidence="22">
    <location>
        <begin position="208"/>
        <end position="228"/>
    </location>
</feature>
<evidence type="ECO:0000256" key="7">
    <source>
        <dbReference type="ARBA" id="ARBA00022692"/>
    </source>
</evidence>
<protein>
    <recommendedName>
        <fullName evidence="17">Probable peptidoglycan glycosyltransferase FtsW</fullName>
        <ecNumber evidence="19">2.4.99.28</ecNumber>
    </recommendedName>
    <alternativeName>
        <fullName evidence="18">Cell division protein FtsW</fullName>
    </alternativeName>
    <alternativeName>
        <fullName evidence="15">Cell wall polymerase</fullName>
    </alternativeName>
    <alternativeName>
        <fullName evidence="14">Peptidoglycan polymerase</fullName>
    </alternativeName>
</protein>
<evidence type="ECO:0000256" key="1">
    <source>
        <dbReference type="ARBA" id="ARBA00004651"/>
    </source>
</evidence>
<gene>
    <name evidence="23" type="primary">ftsW</name>
    <name evidence="23" type="ORF">NSPZN2_10555</name>
</gene>
<evidence type="ECO:0000256" key="12">
    <source>
        <dbReference type="ARBA" id="ARBA00023306"/>
    </source>
</evidence>
<evidence type="ECO:0000256" key="22">
    <source>
        <dbReference type="SAM" id="Phobius"/>
    </source>
</evidence>
<evidence type="ECO:0000256" key="5">
    <source>
        <dbReference type="ARBA" id="ARBA00022676"/>
    </source>
</evidence>
<keyword evidence="24" id="KW-1185">Reference proteome</keyword>
<dbReference type="RefSeq" id="WP_213040423.1">
    <property type="nucleotide sequence ID" value="NZ_CAJNBJ010000001.1"/>
</dbReference>
<evidence type="ECO:0000256" key="14">
    <source>
        <dbReference type="ARBA" id="ARBA00032370"/>
    </source>
</evidence>
<evidence type="ECO:0000256" key="16">
    <source>
        <dbReference type="ARBA" id="ARBA00038053"/>
    </source>
</evidence>
<evidence type="ECO:0000256" key="11">
    <source>
        <dbReference type="ARBA" id="ARBA00023136"/>
    </source>
</evidence>
<keyword evidence="11 22" id="KW-0472">Membrane</keyword>
<comment type="caution">
    <text evidence="23">The sequence shown here is derived from an EMBL/GenBank/DDBJ whole genome shotgun (WGS) entry which is preliminary data.</text>
</comment>
<evidence type="ECO:0000256" key="17">
    <source>
        <dbReference type="ARBA" id="ARBA00041185"/>
    </source>
</evidence>
<keyword evidence="6" id="KW-0808">Transferase</keyword>
<name>A0ABM8QHL7_9BACT</name>
<feature type="transmembrane region" description="Helical" evidence="22">
    <location>
        <begin position="325"/>
        <end position="348"/>
    </location>
</feature>
<comment type="pathway">
    <text evidence="2">Cell wall biogenesis; peptidoglycan biosynthesis.</text>
</comment>
<organism evidence="23 24">
    <name type="scientific">Nitrospira defluvii</name>
    <dbReference type="NCBI Taxonomy" id="330214"/>
    <lineage>
        <taxon>Bacteria</taxon>
        <taxon>Pseudomonadati</taxon>
        <taxon>Nitrospirota</taxon>
        <taxon>Nitrospiria</taxon>
        <taxon>Nitrospirales</taxon>
        <taxon>Nitrospiraceae</taxon>
        <taxon>Nitrospira</taxon>
    </lineage>
</organism>
<feature type="region of interest" description="Disordered" evidence="21">
    <location>
        <begin position="381"/>
        <end position="402"/>
    </location>
</feature>
<keyword evidence="3" id="KW-1003">Cell membrane</keyword>
<feature type="compositionally biased region" description="Basic residues" evidence="21">
    <location>
        <begin position="393"/>
        <end position="402"/>
    </location>
</feature>
<dbReference type="NCBIfam" id="TIGR02614">
    <property type="entry name" value="ftsW"/>
    <property type="match status" value="1"/>
</dbReference>
<dbReference type="Pfam" id="PF01098">
    <property type="entry name" value="FTSW_RODA_SPOVE"/>
    <property type="match status" value="1"/>
</dbReference>
<feature type="transmembrane region" description="Helical" evidence="22">
    <location>
        <begin position="161"/>
        <end position="178"/>
    </location>
</feature>
<keyword evidence="13" id="KW-0961">Cell wall biogenesis/degradation</keyword>
<keyword evidence="10 22" id="KW-1133">Transmembrane helix</keyword>
<dbReference type="PANTHER" id="PTHR30474">
    <property type="entry name" value="CELL CYCLE PROTEIN"/>
    <property type="match status" value="1"/>
</dbReference>
<evidence type="ECO:0000256" key="3">
    <source>
        <dbReference type="ARBA" id="ARBA00022475"/>
    </source>
</evidence>
<evidence type="ECO:0000256" key="18">
    <source>
        <dbReference type="ARBA" id="ARBA00041418"/>
    </source>
</evidence>
<dbReference type="Proteomes" id="UP000675880">
    <property type="component" value="Unassembled WGS sequence"/>
</dbReference>
<keyword evidence="5" id="KW-0328">Glycosyltransferase</keyword>
<keyword evidence="12" id="KW-0131">Cell cycle</keyword>
<evidence type="ECO:0000256" key="2">
    <source>
        <dbReference type="ARBA" id="ARBA00004752"/>
    </source>
</evidence>
<keyword evidence="7 22" id="KW-0812">Transmembrane</keyword>
<evidence type="ECO:0000256" key="9">
    <source>
        <dbReference type="ARBA" id="ARBA00022984"/>
    </source>
</evidence>
<reference evidence="23 24" key="1">
    <citation type="submission" date="2021-02" db="EMBL/GenBank/DDBJ databases">
        <authorList>
            <person name="Han P."/>
        </authorList>
    </citation>
    <scope>NUCLEOTIDE SEQUENCE [LARGE SCALE GENOMIC DNA]</scope>
    <source>
        <strain evidence="23">Candidatus Nitrospira sp. ZN2</strain>
    </source>
</reference>
<evidence type="ECO:0000256" key="15">
    <source>
        <dbReference type="ARBA" id="ARBA00033270"/>
    </source>
</evidence>
<evidence type="ECO:0000256" key="6">
    <source>
        <dbReference type="ARBA" id="ARBA00022679"/>
    </source>
</evidence>